<feature type="domain" description="FMN-binding" evidence="2">
    <location>
        <begin position="68"/>
        <end position="145"/>
    </location>
</feature>
<protein>
    <submittedName>
        <fullName evidence="3">FMN-binding protein</fullName>
    </submittedName>
</protein>
<dbReference type="RefSeq" id="WP_159477405.1">
    <property type="nucleotide sequence ID" value="NZ_BAAATH010000066.1"/>
</dbReference>
<reference evidence="3 5" key="1">
    <citation type="submission" date="2019-12" db="EMBL/GenBank/DDBJ databases">
        <title>Whole genome shotgun sequence of Streptomyces caniferus NBRC 15389.</title>
        <authorList>
            <person name="Ichikawa N."/>
            <person name="Kimura A."/>
            <person name="Kitahashi Y."/>
            <person name="Komaki H."/>
            <person name="Tamura T."/>
        </authorList>
    </citation>
    <scope>NUCLEOTIDE SEQUENCE [LARGE SCALE GENOMIC DNA]</scope>
    <source>
        <strain evidence="3 5">NBRC 15389</strain>
    </source>
</reference>
<dbReference type="OrthoDB" id="8099475at2"/>
<evidence type="ECO:0000313" key="6">
    <source>
        <dbReference type="Proteomes" id="UP001432292"/>
    </source>
</evidence>
<dbReference type="GeneID" id="96633362"/>
<proteinExistence type="predicted"/>
<sequence>MRRAVLTAASTSALVVLLLTLKPHHDTGPAGGEPPTDAAASTPATTGAAHRNTSHANGTYTGAPITTRYGTVQVAITVKAGQLTAVKVLQAPSENGRDREIAGFALPRLTQEALHAHSARIDAVSGASYTSAGYARSLQSALDKAGA</sequence>
<dbReference type="EMBL" id="BLIN01000005">
    <property type="protein sequence ID" value="GFE07571.1"/>
    <property type="molecule type" value="Genomic_DNA"/>
</dbReference>
<feature type="region of interest" description="Disordered" evidence="1">
    <location>
        <begin position="26"/>
        <end position="63"/>
    </location>
</feature>
<evidence type="ECO:0000256" key="1">
    <source>
        <dbReference type="SAM" id="MobiDB-lite"/>
    </source>
</evidence>
<feature type="compositionally biased region" description="Low complexity" evidence="1">
    <location>
        <begin position="34"/>
        <end position="49"/>
    </location>
</feature>
<evidence type="ECO:0000259" key="2">
    <source>
        <dbReference type="SMART" id="SM00900"/>
    </source>
</evidence>
<dbReference type="InterPro" id="IPR007329">
    <property type="entry name" value="FMN-bd"/>
</dbReference>
<dbReference type="SMART" id="SM00900">
    <property type="entry name" value="FMN_bind"/>
    <property type="match status" value="1"/>
</dbReference>
<reference evidence="4" key="2">
    <citation type="submission" date="2022-10" db="EMBL/GenBank/DDBJ databases">
        <title>The complete genomes of actinobacterial strains from the NBC collection.</title>
        <authorList>
            <person name="Joergensen T.S."/>
            <person name="Alvarez Arevalo M."/>
            <person name="Sterndorff E.B."/>
            <person name="Faurdal D."/>
            <person name="Vuksanovic O."/>
            <person name="Mourched A.-S."/>
            <person name="Charusanti P."/>
            <person name="Shaw S."/>
            <person name="Blin K."/>
            <person name="Weber T."/>
        </authorList>
    </citation>
    <scope>NUCLEOTIDE SEQUENCE</scope>
    <source>
        <strain evidence="4">NBC_01256</strain>
    </source>
</reference>
<accession>A0A640SAT8</accession>
<dbReference type="GO" id="GO:0010181">
    <property type="term" value="F:FMN binding"/>
    <property type="evidence" value="ECO:0007669"/>
    <property type="project" value="InterPro"/>
</dbReference>
<organism evidence="3 5">
    <name type="scientific">Streptomyces caniferus</name>
    <dbReference type="NCBI Taxonomy" id="285557"/>
    <lineage>
        <taxon>Bacteria</taxon>
        <taxon>Bacillati</taxon>
        <taxon>Actinomycetota</taxon>
        <taxon>Actinomycetes</taxon>
        <taxon>Kitasatosporales</taxon>
        <taxon>Streptomycetaceae</taxon>
        <taxon>Streptomyces</taxon>
    </lineage>
</organism>
<dbReference type="Proteomes" id="UP001432292">
    <property type="component" value="Chromosome"/>
</dbReference>
<dbReference type="AlphaFoldDB" id="A0A640SAT8"/>
<dbReference type="EMBL" id="CP108473">
    <property type="protein sequence ID" value="WUS27452.1"/>
    <property type="molecule type" value="Genomic_DNA"/>
</dbReference>
<evidence type="ECO:0000313" key="5">
    <source>
        <dbReference type="Proteomes" id="UP000435837"/>
    </source>
</evidence>
<evidence type="ECO:0000313" key="4">
    <source>
        <dbReference type="EMBL" id="WUS27452.1"/>
    </source>
</evidence>
<dbReference type="Gene3D" id="3.90.1010.20">
    <property type="match status" value="1"/>
</dbReference>
<dbReference type="Proteomes" id="UP000435837">
    <property type="component" value="Unassembled WGS sequence"/>
</dbReference>
<keyword evidence="6" id="KW-1185">Reference proteome</keyword>
<gene>
    <name evidence="4" type="ORF">OG727_37090</name>
    <name evidence="3" type="ORF">Scani_38390</name>
</gene>
<evidence type="ECO:0000313" key="3">
    <source>
        <dbReference type="EMBL" id="GFE07571.1"/>
    </source>
</evidence>
<dbReference type="GO" id="GO:0016020">
    <property type="term" value="C:membrane"/>
    <property type="evidence" value="ECO:0007669"/>
    <property type="project" value="InterPro"/>
</dbReference>
<dbReference type="Pfam" id="PF04205">
    <property type="entry name" value="FMN_bind"/>
    <property type="match status" value="1"/>
</dbReference>
<name>A0A640SAT8_9ACTN</name>